<dbReference type="GO" id="GO:0036064">
    <property type="term" value="C:ciliary basal body"/>
    <property type="evidence" value="ECO:0007669"/>
    <property type="project" value="TreeGrafter"/>
</dbReference>
<evidence type="ECO:0000256" key="9">
    <source>
        <dbReference type="ARBA" id="ARBA00023212"/>
    </source>
</evidence>
<dbReference type="Proteomes" id="UP000316726">
    <property type="component" value="Chromosome 12"/>
</dbReference>
<evidence type="ECO:0000256" key="3">
    <source>
        <dbReference type="ARBA" id="ARBA00004186"/>
    </source>
</evidence>
<keyword evidence="13" id="KW-1185">Reference proteome</keyword>
<feature type="region of interest" description="Disordered" evidence="11">
    <location>
        <begin position="132"/>
        <end position="176"/>
    </location>
</feature>
<dbReference type="PANTHER" id="PTHR31539:SF1">
    <property type="entry name" value="CENTROSOMAL PROTEIN OF 19 KDA"/>
    <property type="match status" value="1"/>
</dbReference>
<protein>
    <recommendedName>
        <fullName evidence="5">Centrosomal protein of 19 kDa</fullName>
    </recommendedName>
</protein>
<dbReference type="GO" id="GO:0005814">
    <property type="term" value="C:centriole"/>
    <property type="evidence" value="ECO:0007669"/>
    <property type="project" value="UniProtKB-SubCell"/>
</dbReference>
<evidence type="ECO:0000256" key="2">
    <source>
        <dbReference type="ARBA" id="ARBA00004120"/>
    </source>
</evidence>
<proteinExistence type="inferred from homology"/>
<evidence type="ECO:0000256" key="1">
    <source>
        <dbReference type="ARBA" id="ARBA00004114"/>
    </source>
</evidence>
<feature type="compositionally biased region" description="Acidic residues" evidence="11">
    <location>
        <begin position="157"/>
        <end position="176"/>
    </location>
</feature>
<dbReference type="InterPro" id="IPR029412">
    <property type="entry name" value="CEP19"/>
</dbReference>
<comment type="subcellular location">
    <subcellularLocation>
        <location evidence="2">Cytoplasm</location>
        <location evidence="2">Cytoskeleton</location>
        <location evidence="2">Cilium basal body</location>
    </subcellularLocation>
    <subcellularLocation>
        <location evidence="1">Cytoplasm</location>
        <location evidence="1">Cytoskeleton</location>
        <location evidence="1">Microtubule organizing center</location>
        <location evidence="1">Centrosome</location>
        <location evidence="1">Centriole</location>
    </subcellularLocation>
    <subcellularLocation>
        <location evidence="3">Cytoplasm</location>
        <location evidence="3">Cytoskeleton</location>
        <location evidence="3">Spindle</location>
    </subcellularLocation>
</comment>
<evidence type="ECO:0000313" key="12">
    <source>
        <dbReference type="EMBL" id="QDZ24204.1"/>
    </source>
</evidence>
<keyword evidence="7" id="KW-0970">Cilium biogenesis/degradation</keyword>
<keyword evidence="10" id="KW-0966">Cell projection</keyword>
<evidence type="ECO:0000256" key="4">
    <source>
        <dbReference type="ARBA" id="ARBA00009371"/>
    </source>
</evidence>
<dbReference type="GO" id="GO:0000922">
    <property type="term" value="C:spindle pole"/>
    <property type="evidence" value="ECO:0007669"/>
    <property type="project" value="TreeGrafter"/>
</dbReference>
<reference evidence="12 13" key="1">
    <citation type="submission" date="2018-07" db="EMBL/GenBank/DDBJ databases">
        <title>The complete nuclear genome of the prasinophyte Chloropicon primus (CCMP1205).</title>
        <authorList>
            <person name="Pombert J.-F."/>
            <person name="Otis C."/>
            <person name="Turmel M."/>
            <person name="Lemieux C."/>
        </authorList>
    </citation>
    <scope>NUCLEOTIDE SEQUENCE [LARGE SCALE GENOMIC DNA]</scope>
    <source>
        <strain evidence="12 13">CCMP1205</strain>
    </source>
</reference>
<evidence type="ECO:0000256" key="8">
    <source>
        <dbReference type="ARBA" id="ARBA00023069"/>
    </source>
</evidence>
<dbReference type="PANTHER" id="PTHR31539">
    <property type="entry name" value="CENTROSOMAL PROTEIN OF 19K CEP19"/>
    <property type="match status" value="1"/>
</dbReference>
<dbReference type="GO" id="GO:0034454">
    <property type="term" value="P:microtubule anchoring at centrosome"/>
    <property type="evidence" value="ECO:0007669"/>
    <property type="project" value="TreeGrafter"/>
</dbReference>
<dbReference type="STRING" id="1764295.A0A5B8MXK8"/>
<accession>A0A5B8MXK8</accession>
<name>A0A5B8MXK8_9CHLO</name>
<feature type="compositionally biased region" description="Basic and acidic residues" evidence="11">
    <location>
        <begin position="132"/>
        <end position="141"/>
    </location>
</feature>
<evidence type="ECO:0000313" key="13">
    <source>
        <dbReference type="Proteomes" id="UP000316726"/>
    </source>
</evidence>
<dbReference type="OrthoDB" id="2163581at2759"/>
<dbReference type="AlphaFoldDB" id="A0A5B8MXK8"/>
<organism evidence="12 13">
    <name type="scientific">Chloropicon primus</name>
    <dbReference type="NCBI Taxonomy" id="1764295"/>
    <lineage>
        <taxon>Eukaryota</taxon>
        <taxon>Viridiplantae</taxon>
        <taxon>Chlorophyta</taxon>
        <taxon>Chloropicophyceae</taxon>
        <taxon>Chloropicales</taxon>
        <taxon>Chloropicaceae</taxon>
        <taxon>Chloropicon</taxon>
    </lineage>
</organism>
<evidence type="ECO:0000256" key="6">
    <source>
        <dbReference type="ARBA" id="ARBA00022490"/>
    </source>
</evidence>
<dbReference type="GO" id="GO:0097712">
    <property type="term" value="P:vesicle targeting, trans-Golgi to periciliary membrane compartment"/>
    <property type="evidence" value="ECO:0007669"/>
    <property type="project" value="TreeGrafter"/>
</dbReference>
<evidence type="ECO:0000256" key="5">
    <source>
        <dbReference type="ARBA" id="ARBA00022015"/>
    </source>
</evidence>
<evidence type="ECO:0000256" key="11">
    <source>
        <dbReference type="SAM" id="MobiDB-lite"/>
    </source>
</evidence>
<evidence type="ECO:0000256" key="10">
    <source>
        <dbReference type="ARBA" id="ARBA00023273"/>
    </source>
</evidence>
<dbReference type="Pfam" id="PF14933">
    <property type="entry name" value="CEP19"/>
    <property type="match status" value="1"/>
</dbReference>
<comment type="similarity">
    <text evidence="4">Belongs to the CEP19 family.</text>
</comment>
<sequence length="176" mass="19801">MYQPSSRGGGPTASAAFGGGSFVPKRYAITTNPPTLVLEYGDNTLGLLRTRKFRLKKIASSEGLESTADEIIRRFPSKISRSLVSRSQLLRLLGQLKDKVKTGNEALRVDEDLNKYTTEELDAMKDRMNEKFMENAKRPGDEGYVYDKQVDFGQPTEDNDWDSTDEEDEDEDLPLP</sequence>
<evidence type="ECO:0000256" key="7">
    <source>
        <dbReference type="ARBA" id="ARBA00022794"/>
    </source>
</evidence>
<dbReference type="EMBL" id="CP031045">
    <property type="protein sequence ID" value="QDZ24204.1"/>
    <property type="molecule type" value="Genomic_DNA"/>
</dbReference>
<gene>
    <name evidence="12" type="ORF">A3770_12p67220</name>
</gene>
<keyword evidence="8" id="KW-0969">Cilium</keyword>
<keyword evidence="6" id="KW-0963">Cytoplasm</keyword>
<keyword evidence="9" id="KW-0206">Cytoskeleton</keyword>